<dbReference type="InterPro" id="IPR012337">
    <property type="entry name" value="RNaseH-like_sf"/>
</dbReference>
<evidence type="ECO:0000313" key="3">
    <source>
        <dbReference type="Proteomes" id="UP000298416"/>
    </source>
</evidence>
<dbReference type="Proteomes" id="UP000298416">
    <property type="component" value="Unassembled WGS sequence"/>
</dbReference>
<evidence type="ECO:0000313" key="2">
    <source>
        <dbReference type="EMBL" id="KAG6426120.1"/>
    </source>
</evidence>
<gene>
    <name evidence="2" type="ORF">SASPL_110336</name>
</gene>
<reference evidence="2" key="1">
    <citation type="submission" date="2018-01" db="EMBL/GenBank/DDBJ databases">
        <authorList>
            <person name="Mao J.F."/>
        </authorList>
    </citation>
    <scope>NUCLEOTIDE SEQUENCE</scope>
    <source>
        <strain evidence="2">Huo1</strain>
        <tissue evidence="2">Leaf</tissue>
    </source>
</reference>
<dbReference type="SUPFAM" id="SSF53098">
    <property type="entry name" value="Ribonuclease H-like"/>
    <property type="match status" value="1"/>
</dbReference>
<accession>A0A8X8Y4G8</accession>
<proteinExistence type="predicted"/>
<dbReference type="InterPro" id="IPR025322">
    <property type="entry name" value="PADRE_dom"/>
</dbReference>
<comment type="caution">
    <text evidence="2">The sequence shown here is derived from an EMBL/GenBank/DDBJ whole genome shotgun (WGS) entry which is preliminary data.</text>
</comment>
<organism evidence="2">
    <name type="scientific">Salvia splendens</name>
    <name type="common">Scarlet sage</name>
    <dbReference type="NCBI Taxonomy" id="180675"/>
    <lineage>
        <taxon>Eukaryota</taxon>
        <taxon>Viridiplantae</taxon>
        <taxon>Streptophyta</taxon>
        <taxon>Embryophyta</taxon>
        <taxon>Tracheophyta</taxon>
        <taxon>Spermatophyta</taxon>
        <taxon>Magnoliopsida</taxon>
        <taxon>eudicotyledons</taxon>
        <taxon>Gunneridae</taxon>
        <taxon>Pentapetalae</taxon>
        <taxon>asterids</taxon>
        <taxon>lamiids</taxon>
        <taxon>Lamiales</taxon>
        <taxon>Lamiaceae</taxon>
        <taxon>Nepetoideae</taxon>
        <taxon>Mentheae</taxon>
        <taxon>Salviinae</taxon>
        <taxon>Salvia</taxon>
        <taxon>Salvia subgen. Calosphace</taxon>
        <taxon>core Calosphace</taxon>
    </lineage>
</organism>
<dbReference type="PANTHER" id="PTHR33413:SF33">
    <property type="entry name" value="MEDIATOR OF RNA POLYMERASE II TRANSCRIPTION SUBUNIT 29"/>
    <property type="match status" value="1"/>
</dbReference>
<dbReference type="Gene3D" id="3.40.50.720">
    <property type="entry name" value="NAD(P)-binding Rossmann-like Domain"/>
    <property type="match status" value="1"/>
</dbReference>
<protein>
    <recommendedName>
        <fullName evidence="1">DUF659 domain-containing protein</fullName>
    </recommendedName>
</protein>
<sequence>MGNCQAVDNATLVIQHPNGRVDKHFFPVSAAEIMKLNPGHYVALLLTTTLYSSKEAPNNNTPLRVTRIKLLRHTDSLLLGHVYRLVTSQEVMKGLWAKKQAKMHQKNGNATEKNISDCDALGRKKDDVKKNTSTNNQLNETTVQKRRKEKLGQMNTREDVDKAAVAQVHKYIARFWYQAGLPFNLIQSPYFKDMVEAIGAYGKHLPVPSLHDIRGPLLSKELEYTDSLVKPKKKEWSRHGCTIMLDGWTDHRQRTTINVLVSSLRGTIFVKSIDATCFVKTEKKLFKLLDSLVDEIGEEHVVRVVTDNGKRVHQEKDNLRSMFTSNEWVQNTLSKDAKGREATEIVMMTPFWENVVYILKVMEPLVQVLRLVVGEKKLAMGYIYEAMEKAKETYMGYIYLKSIGYKSVDVDGLPFDTNKDDINRGALVPVSTKPGREGLRQVLDSRNTRVVPFDGWGKIDCEERRRGSLKNKSREKLATWEELLEVACR</sequence>
<evidence type="ECO:0000259" key="1">
    <source>
        <dbReference type="Pfam" id="PF04937"/>
    </source>
</evidence>
<dbReference type="EMBL" id="PNBA02000004">
    <property type="protein sequence ID" value="KAG6426120.1"/>
    <property type="molecule type" value="Genomic_DNA"/>
</dbReference>
<feature type="domain" description="DUF659" evidence="1">
    <location>
        <begin position="208"/>
        <end position="324"/>
    </location>
</feature>
<dbReference type="InterPro" id="IPR007021">
    <property type="entry name" value="DUF659"/>
</dbReference>
<name>A0A8X8Y4G8_SALSN</name>
<reference evidence="2" key="2">
    <citation type="submission" date="2020-08" db="EMBL/GenBank/DDBJ databases">
        <title>Plant Genome Project.</title>
        <authorList>
            <person name="Zhang R.-G."/>
        </authorList>
    </citation>
    <scope>NUCLEOTIDE SEQUENCE</scope>
    <source>
        <strain evidence="2">Huo1</strain>
        <tissue evidence="2">Leaf</tissue>
    </source>
</reference>
<dbReference type="PANTHER" id="PTHR33413">
    <property type="entry name" value="EXPRESSED PROTEIN"/>
    <property type="match status" value="1"/>
</dbReference>
<keyword evidence="3" id="KW-1185">Reference proteome</keyword>
<dbReference type="Pfam" id="PF04937">
    <property type="entry name" value="DUF659"/>
    <property type="match status" value="1"/>
</dbReference>
<dbReference type="Pfam" id="PF14009">
    <property type="entry name" value="PADRE"/>
    <property type="match status" value="1"/>
</dbReference>
<dbReference type="AlphaFoldDB" id="A0A8X8Y4G8"/>